<accession>A0A0C9N333</accession>
<protein>
    <submittedName>
        <fullName evidence="2">Uncharacterized protein</fullName>
    </submittedName>
</protein>
<dbReference type="AlphaFoldDB" id="A0A0C9N333"/>
<keyword evidence="3" id="KW-1185">Reference proteome</keyword>
<evidence type="ECO:0000256" key="1">
    <source>
        <dbReference type="SAM" id="MobiDB-lite"/>
    </source>
</evidence>
<name>A0A0C9N333_9FUNG</name>
<dbReference type="STRING" id="91626.A0A0C9N333"/>
<feature type="compositionally biased region" description="Acidic residues" evidence="1">
    <location>
        <begin position="338"/>
        <end position="352"/>
    </location>
</feature>
<evidence type="ECO:0000313" key="3">
    <source>
        <dbReference type="Proteomes" id="UP000053815"/>
    </source>
</evidence>
<reference evidence="2" key="1">
    <citation type="submission" date="2014-09" db="EMBL/GenBank/DDBJ databases">
        <title>Draft genome sequence of an oleaginous Mucoromycotina fungus Mucor ambiguus NBRC6742.</title>
        <authorList>
            <person name="Takeda I."/>
            <person name="Yamane N."/>
            <person name="Morita T."/>
            <person name="Tamano K."/>
            <person name="Machida M."/>
            <person name="Baker S."/>
            <person name="Koike H."/>
        </authorList>
    </citation>
    <scope>NUCLEOTIDE SEQUENCE</scope>
    <source>
        <strain evidence="2">NBRC 6742</strain>
    </source>
</reference>
<evidence type="ECO:0000313" key="2">
    <source>
        <dbReference type="EMBL" id="GAN10447.1"/>
    </source>
</evidence>
<sequence>MVRLETLLVPLWGKVEKLEHQTQTRILDYTWDNLGAGVEIHDYISAGGNCDQYLGCVPNHVTTTPSPIVHPTQTFITKSRTRTWPFTRTPFLRPKTTTVTYQGIAVSTIAITFIDVEESTSTETTVITTSVPITSTLDTTIEVTTSVPVTLISGLETITITTETTETITDPTSTFDTMTTITTETTKIVRTTETETIYTFSDTTCLEDETRIVTVDSSTDFVTVPQPAHTTTVTVTNDIVTVTAEDSIFSATEYATRTRRKLLIKTVTQVKTDCNAGIGGATIVTDGIEETCTDESRHGHHHGHHHGPGEKCEEGEDDDEGDNDYKKHHHKNDKKNYDDEEGDEDEDKDDYY</sequence>
<feature type="region of interest" description="Disordered" evidence="1">
    <location>
        <begin position="294"/>
        <end position="352"/>
    </location>
</feature>
<feature type="compositionally biased region" description="Acidic residues" evidence="1">
    <location>
        <begin position="313"/>
        <end position="322"/>
    </location>
</feature>
<dbReference type="Proteomes" id="UP000053815">
    <property type="component" value="Unassembled WGS sequence"/>
</dbReference>
<organism evidence="2">
    <name type="scientific">Mucor ambiguus</name>
    <dbReference type="NCBI Taxonomy" id="91626"/>
    <lineage>
        <taxon>Eukaryota</taxon>
        <taxon>Fungi</taxon>
        <taxon>Fungi incertae sedis</taxon>
        <taxon>Mucoromycota</taxon>
        <taxon>Mucoromycotina</taxon>
        <taxon>Mucoromycetes</taxon>
        <taxon>Mucorales</taxon>
        <taxon>Mucorineae</taxon>
        <taxon>Mucoraceae</taxon>
        <taxon>Mucor</taxon>
    </lineage>
</organism>
<dbReference type="EMBL" id="DF836645">
    <property type="protein sequence ID" value="GAN10447.1"/>
    <property type="molecule type" value="Genomic_DNA"/>
</dbReference>
<proteinExistence type="predicted"/>
<dbReference type="OrthoDB" id="10354989at2759"/>
<gene>
    <name evidence="2" type="ORF">MAM1_0356c09988</name>
</gene>